<dbReference type="PANTHER" id="PTHR47959">
    <property type="entry name" value="ATP-DEPENDENT RNA HELICASE RHLE-RELATED"/>
    <property type="match status" value="1"/>
</dbReference>
<dbReference type="GO" id="GO:0005829">
    <property type="term" value="C:cytosol"/>
    <property type="evidence" value="ECO:0007669"/>
    <property type="project" value="TreeGrafter"/>
</dbReference>
<reference evidence="10 11" key="1">
    <citation type="submission" date="2017-08" db="EMBL/GenBank/DDBJ databases">
        <title>Acidophilic green algal genome provides insights into adaptation to an acidic environment.</title>
        <authorList>
            <person name="Hirooka S."/>
            <person name="Hirose Y."/>
            <person name="Kanesaki Y."/>
            <person name="Higuchi S."/>
            <person name="Fujiwara T."/>
            <person name="Onuma R."/>
            <person name="Era A."/>
            <person name="Ohbayashi R."/>
            <person name="Uzuka A."/>
            <person name="Nozaki H."/>
            <person name="Yoshikawa H."/>
            <person name="Miyagishima S.Y."/>
        </authorList>
    </citation>
    <scope>NUCLEOTIDE SEQUENCE [LARGE SCALE GENOMIC DNA]</scope>
    <source>
        <strain evidence="10 11">NIES-2499</strain>
    </source>
</reference>
<dbReference type="InterPro" id="IPR014014">
    <property type="entry name" value="RNA_helicase_DEAD_Q_motif"/>
</dbReference>
<feature type="region of interest" description="Disordered" evidence="6">
    <location>
        <begin position="752"/>
        <end position="857"/>
    </location>
</feature>
<feature type="compositionally biased region" description="Acidic residues" evidence="6">
    <location>
        <begin position="85"/>
        <end position="147"/>
    </location>
</feature>
<dbReference type="InterPro" id="IPR000629">
    <property type="entry name" value="RNA-helicase_DEAD-box_CS"/>
</dbReference>
<feature type="compositionally biased region" description="Acidic residues" evidence="6">
    <location>
        <begin position="678"/>
        <end position="688"/>
    </location>
</feature>
<dbReference type="InterPro" id="IPR027417">
    <property type="entry name" value="P-loop_NTPase"/>
</dbReference>
<dbReference type="SMART" id="SM00487">
    <property type="entry name" value="DEXDc"/>
    <property type="match status" value="1"/>
</dbReference>
<dbReference type="Pfam" id="PF00270">
    <property type="entry name" value="DEAD"/>
    <property type="match status" value="1"/>
</dbReference>
<evidence type="ECO:0000256" key="1">
    <source>
        <dbReference type="ARBA" id="ARBA00022741"/>
    </source>
</evidence>
<dbReference type="InterPro" id="IPR011545">
    <property type="entry name" value="DEAD/DEAH_box_helicase_dom"/>
</dbReference>
<feature type="domain" description="Helicase ATP-binding" evidence="7">
    <location>
        <begin position="254"/>
        <end position="428"/>
    </location>
</feature>
<evidence type="ECO:0000256" key="2">
    <source>
        <dbReference type="ARBA" id="ARBA00022801"/>
    </source>
</evidence>
<dbReference type="SMART" id="SM00490">
    <property type="entry name" value="HELICc"/>
    <property type="match status" value="1"/>
</dbReference>
<dbReference type="PROSITE" id="PS51195">
    <property type="entry name" value="Q_MOTIF"/>
    <property type="match status" value="1"/>
</dbReference>
<dbReference type="InterPro" id="IPR050079">
    <property type="entry name" value="DEAD_box_RNA_helicase"/>
</dbReference>
<dbReference type="Proteomes" id="UP000232323">
    <property type="component" value="Unassembled WGS sequence"/>
</dbReference>
<keyword evidence="2" id="KW-0378">Hydrolase</keyword>
<dbReference type="Gene3D" id="3.40.50.300">
    <property type="entry name" value="P-loop containing nucleotide triphosphate hydrolases"/>
    <property type="match status" value="2"/>
</dbReference>
<accession>A0A250WQY3</accession>
<feature type="compositionally biased region" description="Polar residues" evidence="6">
    <location>
        <begin position="36"/>
        <end position="54"/>
    </location>
</feature>
<keyword evidence="4" id="KW-0067">ATP-binding</keyword>
<dbReference type="GO" id="GO:0005524">
    <property type="term" value="F:ATP binding"/>
    <property type="evidence" value="ECO:0007669"/>
    <property type="project" value="UniProtKB-KW"/>
</dbReference>
<feature type="compositionally biased region" description="Basic and acidic residues" evidence="6">
    <location>
        <begin position="689"/>
        <end position="703"/>
    </location>
</feature>
<sequence>MTESDFNPNFKFDTSSFEPIQSAWEFSGALEEAKKAQTNSNATSIDQKIQQRLQASKAFKDGRLGNNQHINGEDKRNVRKKSYNEEEEEEDDDNEEEEDDDEPLPGELDDDDGDDDGGEEEDDEEDNEGDDDEQEREEEDEAEDTGEEDNKFRGTDDAMEEESQEDTAPKKRQKTDAGFSGQVDVQHLQNKEQSRAAKTASLPGSTQEGFFSQTPEGTTFSAKSFLDLNLSRPLIKACNALGYAVPTPIQAACIPLALSGRDICGSAMTGSGKTAAFALPILERLLHRPRQVAATYVLILTPTRELAVQIHSMIQKLAQYTDVQAALIVGGLSVQVQASVLRKSPEIVVATPGRLIDHLRNTQSVGLEDLAVMVLDEADRLLEMGFKEEITEIVKMAPKKRQTMLFSATLSDQVRRLAALSLRQPVRLAADATAAVPRQLTQQIVRLKAAQAALKEAYLLAMCSRSFSSGHVIVFFRTKQRAHRAKILFGLLGLPTAAELHGDMTQAARLESLERFRQNQVAFLLATDVAARGLDISGVKVIVNYDAPKTLETYLHRIGRTARAGAEGQAITFIEDVERKLLKEVVKKTGVQMQQREVPSQTVQAWQAKVEGSHGDVWRVLKMEREEKELRQAEMEASKMQNMLEHEVEIKGRPARTWFQTERQKKEIKKKTAAVAAEGEDDDGVEEGEERRGGSKGSKEERKARKKAEHSKKVSEEDQRAKGKTKLAEETEVFSKAVKGVKSRVRELVQQGINPHKAAKMAAASITGVKRKAKGKDVKQKGESPTDKGLFSGDGINSSKVTGGKDSPANKAGKFNGKRVDSGGMVKLMSKMELNKLKRGGKGKQAFKSKARFKRKK</sequence>
<evidence type="ECO:0000256" key="4">
    <source>
        <dbReference type="ARBA" id="ARBA00022840"/>
    </source>
</evidence>
<evidence type="ECO:0000259" key="8">
    <source>
        <dbReference type="PROSITE" id="PS51194"/>
    </source>
</evidence>
<comment type="caution">
    <text evidence="10">The sequence shown here is derived from an EMBL/GenBank/DDBJ whole genome shotgun (WGS) entry which is preliminary data.</text>
</comment>
<feature type="short sequence motif" description="Q motif" evidence="5">
    <location>
        <begin position="223"/>
        <end position="251"/>
    </location>
</feature>
<feature type="region of interest" description="Disordered" evidence="6">
    <location>
        <begin position="670"/>
        <end position="732"/>
    </location>
</feature>
<dbReference type="OrthoDB" id="10259843at2759"/>
<proteinExistence type="predicted"/>
<evidence type="ECO:0000259" key="7">
    <source>
        <dbReference type="PROSITE" id="PS51192"/>
    </source>
</evidence>
<dbReference type="PANTHER" id="PTHR47959:SF14">
    <property type="entry name" value="DEAD-BOX ATP-DEPENDENT RNA HELICASE 28"/>
    <property type="match status" value="1"/>
</dbReference>
<dbReference type="AlphaFoldDB" id="A0A250WQY3"/>
<evidence type="ECO:0000313" key="10">
    <source>
        <dbReference type="EMBL" id="GAX73223.1"/>
    </source>
</evidence>
<evidence type="ECO:0000256" key="3">
    <source>
        <dbReference type="ARBA" id="ARBA00022806"/>
    </source>
</evidence>
<keyword evidence="1" id="KW-0547">Nucleotide-binding</keyword>
<gene>
    <name evidence="10" type="ORF">CEUSTIGMA_g676.t1</name>
</gene>
<feature type="domain" description="Helicase C-terminal" evidence="8">
    <location>
        <begin position="439"/>
        <end position="611"/>
    </location>
</feature>
<evidence type="ECO:0000259" key="9">
    <source>
        <dbReference type="PROSITE" id="PS51195"/>
    </source>
</evidence>
<dbReference type="STRING" id="1157962.A0A250WQY3"/>
<dbReference type="GO" id="GO:0016787">
    <property type="term" value="F:hydrolase activity"/>
    <property type="evidence" value="ECO:0007669"/>
    <property type="project" value="UniProtKB-KW"/>
</dbReference>
<feature type="region of interest" description="Disordered" evidence="6">
    <location>
        <begin position="35"/>
        <end position="216"/>
    </location>
</feature>
<feature type="compositionally biased region" description="Basic and acidic residues" evidence="6">
    <location>
        <begin position="775"/>
        <end position="786"/>
    </location>
</feature>
<dbReference type="EMBL" id="BEGY01000002">
    <property type="protein sequence ID" value="GAX73223.1"/>
    <property type="molecule type" value="Genomic_DNA"/>
</dbReference>
<dbReference type="GO" id="GO:0003724">
    <property type="term" value="F:RNA helicase activity"/>
    <property type="evidence" value="ECO:0007669"/>
    <property type="project" value="InterPro"/>
</dbReference>
<dbReference type="PROSITE" id="PS51192">
    <property type="entry name" value="HELICASE_ATP_BIND_1"/>
    <property type="match status" value="1"/>
</dbReference>
<evidence type="ECO:0008006" key="12">
    <source>
        <dbReference type="Google" id="ProtNLM"/>
    </source>
</evidence>
<dbReference type="CDD" id="cd17947">
    <property type="entry name" value="DEADc_DDX27"/>
    <property type="match status" value="1"/>
</dbReference>
<feature type="domain" description="DEAD-box RNA helicase Q" evidence="9">
    <location>
        <begin position="223"/>
        <end position="251"/>
    </location>
</feature>
<feature type="compositionally biased region" description="Basic and acidic residues" evidence="6">
    <location>
        <begin position="711"/>
        <end position="729"/>
    </location>
</feature>
<dbReference type="Pfam" id="PF00271">
    <property type="entry name" value="Helicase_C"/>
    <property type="match status" value="1"/>
</dbReference>
<dbReference type="InterPro" id="IPR001650">
    <property type="entry name" value="Helicase_C-like"/>
</dbReference>
<name>A0A250WQY3_9CHLO</name>
<evidence type="ECO:0000256" key="6">
    <source>
        <dbReference type="SAM" id="MobiDB-lite"/>
    </source>
</evidence>
<dbReference type="PROSITE" id="PS51194">
    <property type="entry name" value="HELICASE_CTER"/>
    <property type="match status" value="1"/>
</dbReference>
<feature type="compositionally biased region" description="Basic residues" evidence="6">
    <location>
        <begin position="837"/>
        <end position="857"/>
    </location>
</feature>
<evidence type="ECO:0000313" key="11">
    <source>
        <dbReference type="Proteomes" id="UP000232323"/>
    </source>
</evidence>
<feature type="compositionally biased region" description="Polar residues" evidence="6">
    <location>
        <begin position="202"/>
        <end position="216"/>
    </location>
</feature>
<dbReference type="GO" id="GO:0003676">
    <property type="term" value="F:nucleic acid binding"/>
    <property type="evidence" value="ECO:0007669"/>
    <property type="project" value="InterPro"/>
</dbReference>
<keyword evidence="3" id="KW-0347">Helicase</keyword>
<dbReference type="SUPFAM" id="SSF52540">
    <property type="entry name" value="P-loop containing nucleoside triphosphate hydrolases"/>
    <property type="match status" value="2"/>
</dbReference>
<keyword evidence="11" id="KW-1185">Reference proteome</keyword>
<dbReference type="InterPro" id="IPR014001">
    <property type="entry name" value="Helicase_ATP-bd"/>
</dbReference>
<dbReference type="PROSITE" id="PS00039">
    <property type="entry name" value="DEAD_ATP_HELICASE"/>
    <property type="match status" value="1"/>
</dbReference>
<protein>
    <recommendedName>
        <fullName evidence="12">RNA helicase</fullName>
    </recommendedName>
</protein>
<evidence type="ECO:0000256" key="5">
    <source>
        <dbReference type="PROSITE-ProRule" id="PRU00552"/>
    </source>
</evidence>
<dbReference type="CDD" id="cd18787">
    <property type="entry name" value="SF2_C_DEAD"/>
    <property type="match status" value="1"/>
</dbReference>
<organism evidence="10 11">
    <name type="scientific">Chlamydomonas eustigma</name>
    <dbReference type="NCBI Taxonomy" id="1157962"/>
    <lineage>
        <taxon>Eukaryota</taxon>
        <taxon>Viridiplantae</taxon>
        <taxon>Chlorophyta</taxon>
        <taxon>core chlorophytes</taxon>
        <taxon>Chlorophyceae</taxon>
        <taxon>CS clade</taxon>
        <taxon>Chlamydomonadales</taxon>
        <taxon>Chlamydomonadaceae</taxon>
        <taxon>Chlamydomonas</taxon>
    </lineage>
</organism>